<dbReference type="RefSeq" id="XP_067178080.1">
    <property type="nucleotide sequence ID" value="XM_067322715.1"/>
</dbReference>
<comment type="caution">
    <text evidence="2">The sequence shown here is derived from an EMBL/GenBank/DDBJ whole genome shotgun (WGS) entry which is preliminary data.</text>
</comment>
<dbReference type="Proteomes" id="UP000673552">
    <property type="component" value="Unassembled WGS sequence"/>
</dbReference>
<dbReference type="KEGG" id="lmat:92515227"/>
<protein>
    <submittedName>
        <fullName evidence="2">Uncharacterized protein</fullName>
    </submittedName>
</protein>
<evidence type="ECO:0000313" key="2">
    <source>
        <dbReference type="EMBL" id="KAG5476910.1"/>
    </source>
</evidence>
<dbReference type="GeneID" id="92515227"/>
<gene>
    <name evidence="2" type="ORF">LSCM1_05242</name>
</gene>
<evidence type="ECO:0000313" key="3">
    <source>
        <dbReference type="Proteomes" id="UP000673552"/>
    </source>
</evidence>
<reference evidence="3" key="2">
    <citation type="journal article" date="2021" name="Sci. Data">
        <title>Chromosome-scale genome sequencing, assembly and annotation of six genomes from subfamily Leishmaniinae.</title>
        <authorList>
            <person name="Almutairi H."/>
            <person name="Urbaniak M.D."/>
            <person name="Bates M.D."/>
            <person name="Jariyapan N."/>
            <person name="Kwakye-Nuako G."/>
            <person name="Thomaz Soccol V."/>
            <person name="Al-Salem W.S."/>
            <person name="Dillon R.J."/>
            <person name="Bates P.A."/>
            <person name="Gatherer D."/>
        </authorList>
    </citation>
    <scope>NUCLEOTIDE SEQUENCE [LARGE SCALE GENOMIC DNA]</scope>
</reference>
<dbReference type="OrthoDB" id="262977at2759"/>
<sequence length="233" mass="25761">MEGQPRTLFNARDMRRQVRKHHRRHWQYCEIARFMVRLSIWLLGAHLISECHPRALEAYLVVSVTLICCVLPRVSGEEAGGGETVSTHKPDNDVQAHDEEDNRLLRRAGSCVRPPSAVAHQYVAPASEKCMRAVPGKAREASSDTHKFTGILTASQQRVLLLELQELRTTSATRCAMDAAFRRQLAETELGETITCICGSGEAFGSCCASVKDALLRVLGMTERCDTPAGLCV</sequence>
<accession>A0A836H3H4</accession>
<organism evidence="2 3">
    <name type="scientific">Leishmania martiniquensis</name>
    <dbReference type="NCBI Taxonomy" id="1580590"/>
    <lineage>
        <taxon>Eukaryota</taxon>
        <taxon>Discoba</taxon>
        <taxon>Euglenozoa</taxon>
        <taxon>Kinetoplastea</taxon>
        <taxon>Metakinetoplastina</taxon>
        <taxon>Trypanosomatida</taxon>
        <taxon>Trypanosomatidae</taxon>
        <taxon>Leishmaniinae</taxon>
        <taxon>Leishmania</taxon>
    </lineage>
</organism>
<reference evidence="3" key="1">
    <citation type="journal article" date="2021" name="Microbiol. Resour. Announc.">
        <title>LGAAP: Leishmaniinae Genome Assembly and Annotation Pipeline.</title>
        <authorList>
            <person name="Almutairi H."/>
            <person name="Urbaniak M.D."/>
            <person name="Bates M.D."/>
            <person name="Jariyapan N."/>
            <person name="Kwakye-Nuako G."/>
            <person name="Thomaz-Soccol V."/>
            <person name="Al-Salem W.S."/>
            <person name="Dillon R.J."/>
            <person name="Bates P.A."/>
            <person name="Gatherer D."/>
        </authorList>
    </citation>
    <scope>NUCLEOTIDE SEQUENCE [LARGE SCALE GENOMIC DNA]</scope>
</reference>
<dbReference type="EMBL" id="JAFEUZ010000025">
    <property type="protein sequence ID" value="KAG5476910.1"/>
    <property type="molecule type" value="Genomic_DNA"/>
</dbReference>
<evidence type="ECO:0000256" key="1">
    <source>
        <dbReference type="SAM" id="MobiDB-lite"/>
    </source>
</evidence>
<keyword evidence="3" id="KW-1185">Reference proteome</keyword>
<feature type="compositionally biased region" description="Basic and acidic residues" evidence="1">
    <location>
        <begin position="86"/>
        <end position="99"/>
    </location>
</feature>
<proteinExistence type="predicted"/>
<dbReference type="AlphaFoldDB" id="A0A836H3H4"/>
<name>A0A836H3H4_9TRYP</name>
<feature type="region of interest" description="Disordered" evidence="1">
    <location>
        <begin position="77"/>
        <end position="99"/>
    </location>
</feature>